<evidence type="ECO:0000256" key="3">
    <source>
        <dbReference type="ARBA" id="ARBA00022630"/>
    </source>
</evidence>
<dbReference type="SUPFAM" id="SSF54862">
    <property type="entry name" value="4Fe-4S ferredoxins"/>
    <property type="match status" value="1"/>
</dbReference>
<reference evidence="12 13" key="1">
    <citation type="journal article" date="2019" name="Int. J. Syst. Evol. Microbiol.">
        <title>The Global Catalogue of Microorganisms (GCM) 10K type strain sequencing project: providing services to taxonomists for standard genome sequencing and annotation.</title>
        <authorList>
            <consortium name="The Broad Institute Genomics Platform"/>
            <consortium name="The Broad Institute Genome Sequencing Center for Infectious Disease"/>
            <person name="Wu L."/>
            <person name="Ma J."/>
        </authorList>
    </citation>
    <scope>NUCLEOTIDE SEQUENCE [LARGE SCALE GENOMIC DNA]</scope>
    <source>
        <strain evidence="12 13">JCM 15577</strain>
    </source>
</reference>
<dbReference type="Gene3D" id="3.30.70.20">
    <property type="match status" value="1"/>
</dbReference>
<protein>
    <recommendedName>
        <fullName evidence="2">ferredoxin--NADP(+) reductase</fullName>
        <ecNumber evidence="2">1.18.1.2</ecNumber>
    </recommendedName>
</protein>
<dbReference type="Pfam" id="PF07992">
    <property type="entry name" value="Pyr_redox_2"/>
    <property type="match status" value="1"/>
</dbReference>
<comment type="catalytic activity">
    <reaction evidence="10">
        <text>2 reduced [2Fe-2S]-[ferredoxin] + NADP(+) + H(+) = 2 oxidized [2Fe-2S]-[ferredoxin] + NADPH</text>
        <dbReference type="Rhea" id="RHEA:20125"/>
        <dbReference type="Rhea" id="RHEA-COMP:10000"/>
        <dbReference type="Rhea" id="RHEA-COMP:10001"/>
        <dbReference type="ChEBI" id="CHEBI:15378"/>
        <dbReference type="ChEBI" id="CHEBI:33737"/>
        <dbReference type="ChEBI" id="CHEBI:33738"/>
        <dbReference type="ChEBI" id="CHEBI:57783"/>
        <dbReference type="ChEBI" id="CHEBI:58349"/>
        <dbReference type="EC" id="1.18.1.2"/>
    </reaction>
</comment>
<comment type="caution">
    <text evidence="12">The sequence shown here is derived from an EMBL/GenBank/DDBJ whole genome shotgun (WGS) entry which is preliminary data.</text>
</comment>
<evidence type="ECO:0000313" key="12">
    <source>
        <dbReference type="EMBL" id="GAA1705580.1"/>
    </source>
</evidence>
<evidence type="ECO:0000259" key="11">
    <source>
        <dbReference type="PROSITE" id="PS51379"/>
    </source>
</evidence>
<dbReference type="InterPro" id="IPR023753">
    <property type="entry name" value="FAD/NAD-binding_dom"/>
</dbReference>
<keyword evidence="8" id="KW-0408">Iron</keyword>
<comment type="cofactor">
    <cofactor evidence="1">
        <name>FAD</name>
        <dbReference type="ChEBI" id="CHEBI:57692"/>
    </cofactor>
</comment>
<dbReference type="InterPro" id="IPR017900">
    <property type="entry name" value="4Fe4S_Fe_S_CS"/>
</dbReference>
<feature type="domain" description="4Fe-4S ferredoxin-type" evidence="11">
    <location>
        <begin position="1"/>
        <end position="29"/>
    </location>
</feature>
<dbReference type="PROSITE" id="PS00198">
    <property type="entry name" value="4FE4S_FER_1"/>
    <property type="match status" value="1"/>
</dbReference>
<dbReference type="InterPro" id="IPR036188">
    <property type="entry name" value="FAD/NAD-bd_sf"/>
</dbReference>
<dbReference type="InterPro" id="IPR055275">
    <property type="entry name" value="Ferredox_Rdtase"/>
</dbReference>
<dbReference type="RefSeq" id="WP_344073028.1">
    <property type="nucleotide sequence ID" value="NZ_BAAAPL010000002.1"/>
</dbReference>
<name>A0ABN2II74_9MICO</name>
<dbReference type="PROSITE" id="PS51379">
    <property type="entry name" value="4FE4S_FER_2"/>
    <property type="match status" value="2"/>
</dbReference>
<keyword evidence="4" id="KW-0479">Metal-binding</keyword>
<dbReference type="Gene3D" id="3.40.50.720">
    <property type="entry name" value="NAD(P)-binding Rossmann-like Domain"/>
    <property type="match status" value="1"/>
</dbReference>
<keyword evidence="3" id="KW-0285">Flavoprotein</keyword>
<dbReference type="PRINTS" id="PR00419">
    <property type="entry name" value="ADXRDTASE"/>
</dbReference>
<accession>A0ABN2II74</accession>
<dbReference type="EMBL" id="BAAAPL010000002">
    <property type="protein sequence ID" value="GAA1705580.1"/>
    <property type="molecule type" value="Genomic_DNA"/>
</dbReference>
<evidence type="ECO:0000256" key="1">
    <source>
        <dbReference type="ARBA" id="ARBA00001974"/>
    </source>
</evidence>
<evidence type="ECO:0000256" key="10">
    <source>
        <dbReference type="ARBA" id="ARBA00047776"/>
    </source>
</evidence>
<evidence type="ECO:0000256" key="2">
    <source>
        <dbReference type="ARBA" id="ARBA00013223"/>
    </source>
</evidence>
<dbReference type="EC" id="1.18.1.2" evidence="2"/>
<proteinExistence type="predicted"/>
<gene>
    <name evidence="12" type="ORF">GCM10009808_24430</name>
</gene>
<evidence type="ECO:0000256" key="4">
    <source>
        <dbReference type="ARBA" id="ARBA00022723"/>
    </source>
</evidence>
<evidence type="ECO:0000256" key="5">
    <source>
        <dbReference type="ARBA" id="ARBA00022827"/>
    </source>
</evidence>
<dbReference type="SUPFAM" id="SSF51971">
    <property type="entry name" value="Nucleotide-binding domain"/>
    <property type="match status" value="1"/>
</dbReference>
<organism evidence="12 13">
    <name type="scientific">Microbacterium sediminicola</name>
    <dbReference type="NCBI Taxonomy" id="415210"/>
    <lineage>
        <taxon>Bacteria</taxon>
        <taxon>Bacillati</taxon>
        <taxon>Actinomycetota</taxon>
        <taxon>Actinomycetes</taxon>
        <taxon>Micrococcales</taxon>
        <taxon>Microbacteriaceae</taxon>
        <taxon>Microbacterium</taxon>
    </lineage>
</organism>
<keyword evidence="9" id="KW-0411">Iron-sulfur</keyword>
<dbReference type="PANTHER" id="PTHR48467:SF1">
    <property type="entry name" value="GLUTAMATE SYNTHASE 1 [NADH], CHLOROPLASTIC-LIKE"/>
    <property type="match status" value="1"/>
</dbReference>
<dbReference type="Gene3D" id="3.50.50.60">
    <property type="entry name" value="FAD/NAD(P)-binding domain"/>
    <property type="match status" value="1"/>
</dbReference>
<evidence type="ECO:0000256" key="8">
    <source>
        <dbReference type="ARBA" id="ARBA00023004"/>
    </source>
</evidence>
<evidence type="ECO:0000313" key="13">
    <source>
        <dbReference type="Proteomes" id="UP001501690"/>
    </source>
</evidence>
<dbReference type="Pfam" id="PF12838">
    <property type="entry name" value="Fer4_7"/>
    <property type="match status" value="1"/>
</dbReference>
<sequence>MPHVITPECCSDASCVQVCPVNAIHPAPNEPDFGMTEMLYIDPQTCIDCGACVDACPIGVIFDGAQLGGAQKKFAEVNANYFERERPLLPLYVLPPARTPEPARLRVAIVGAGPSGHFVAEELLRRADVTIDIFDRDEVPFGLARTGVAADHVRTRMMQREFDRIGRDPRVSYKLGVNVGIDIPMNALREEYDAVFLAHGASQSRRLPVDGADAVNVVGAVDFAQWYNGAGIAPFEEGLRPRKLVVVGGGNVALDIARMVLLDEPELAASDAPAAVVDTIAAWGLREVDVLIRGGIGDAAFTVGQFVALEGLHGVAIDIANDDVDRAVRDGVAHDPSSDYGQKVAAAAGYSRAPRATGDKVLRFRFHTGTQAVLSDTEGRVRGLRVSSDSAGEADLDADLVVVALGSRPEVIDGAPTIGDQGIVCHTEGRVTDSVQGSPLRGLYVVGWAGGGARGGIGSHRTGADRCVSAFIEDFIPETVGATTPASTSTTRGEHHVAG</sequence>
<keyword evidence="6" id="KW-0521">NADP</keyword>
<keyword evidence="13" id="KW-1185">Reference proteome</keyword>
<keyword evidence="7" id="KW-0560">Oxidoreductase</keyword>
<dbReference type="InterPro" id="IPR017896">
    <property type="entry name" value="4Fe4S_Fe-S-bd"/>
</dbReference>
<feature type="domain" description="4Fe-4S ferredoxin-type" evidence="11">
    <location>
        <begin position="37"/>
        <end position="66"/>
    </location>
</feature>
<evidence type="ECO:0000256" key="7">
    <source>
        <dbReference type="ARBA" id="ARBA00023002"/>
    </source>
</evidence>
<evidence type="ECO:0000256" key="9">
    <source>
        <dbReference type="ARBA" id="ARBA00023014"/>
    </source>
</evidence>
<evidence type="ECO:0000256" key="6">
    <source>
        <dbReference type="ARBA" id="ARBA00022857"/>
    </source>
</evidence>
<dbReference type="PANTHER" id="PTHR48467">
    <property type="entry name" value="GLUTAMATE SYNTHASE 1 [NADH], CHLOROPLASTIC-LIKE"/>
    <property type="match status" value="1"/>
</dbReference>
<keyword evidence="5" id="KW-0274">FAD</keyword>
<dbReference type="Proteomes" id="UP001501690">
    <property type="component" value="Unassembled WGS sequence"/>
</dbReference>